<dbReference type="InterPro" id="IPR004450">
    <property type="entry name" value="Thr_synthase-like"/>
</dbReference>
<evidence type="ECO:0000256" key="6">
    <source>
        <dbReference type="PIRSR" id="PIRSR604450-51"/>
    </source>
</evidence>
<feature type="domain" description="Tryptophan synthase beta chain-like PALP" evidence="7">
    <location>
        <begin position="87"/>
        <end position="391"/>
    </location>
</feature>
<dbReference type="NCBIfam" id="TIGR00260">
    <property type="entry name" value="thrC"/>
    <property type="match status" value="1"/>
</dbReference>
<evidence type="ECO:0000256" key="2">
    <source>
        <dbReference type="ARBA" id="ARBA00005517"/>
    </source>
</evidence>
<proteinExistence type="inferred from homology"/>
<sequence>MDSQSHPLEVSLSPSLLTHLACSECGRSFSPHEPQRFCPHCTAPLVAHYDLEKGRHHLDREQMVHRPRGLWRWQELLPVFDPHWALTLGEGDTPTLTLPRLGEYVGLPHLYLKDEAVNPTGTFKARGQAVALSKVRELGLRQVLVPTAGNAGGAMAAYAARAGLKACVFMPSDTPHANIEEARIAGAEVILVAGLISDAAREAATRLEQGWYDVSTFKEPYRLEGKKTMGYEIAQVFGWRFPEVILYPAGGGIGLAGIWKAYQELKALGWLEDTTPPRLIAIQAQGCAPFVRAFQAHADHCEFWEGAQTIASGLRVPKSFGDRLVLKALYDSHGLAIAVSDAEIRTAQQTLASLEGIFASPEGAATVAALCHLQKSGFVQPEERVLLLNTGSGLKYLA</sequence>
<comment type="cofactor">
    <cofactor evidence="1 6">
        <name>pyridoxal 5'-phosphate</name>
        <dbReference type="ChEBI" id="CHEBI:597326"/>
    </cofactor>
</comment>
<keyword evidence="3 6" id="KW-0663">Pyridoxal phosphate</keyword>
<comment type="caution">
    <text evidence="8">The sequence shown here is derived from an EMBL/GenBank/DDBJ whole genome shotgun (WGS) entry which is preliminary data.</text>
</comment>
<comment type="similarity">
    <text evidence="2">Belongs to the threonine synthase family.</text>
</comment>
<dbReference type="EC" id="4.2.3.1" evidence="5"/>
<dbReference type="GO" id="GO:0009088">
    <property type="term" value="P:threonine biosynthetic process"/>
    <property type="evidence" value="ECO:0007669"/>
    <property type="project" value="UniProtKB-UniRule"/>
</dbReference>
<evidence type="ECO:0000256" key="4">
    <source>
        <dbReference type="ARBA" id="ARBA00023239"/>
    </source>
</evidence>
<reference evidence="8 9" key="1">
    <citation type="submission" date="2015-07" db="EMBL/GenBank/DDBJ databases">
        <title>Whole genome sequence of Thermanaerothrix daxensis DSM 23592.</title>
        <authorList>
            <person name="Hemp J."/>
            <person name="Ward L.M."/>
            <person name="Pace L.A."/>
            <person name="Fischer W.W."/>
        </authorList>
    </citation>
    <scope>NUCLEOTIDE SEQUENCE [LARGE SCALE GENOMIC DNA]</scope>
    <source>
        <strain evidence="8 9">GNS-1</strain>
    </source>
</reference>
<dbReference type="Pfam" id="PF00291">
    <property type="entry name" value="PALP"/>
    <property type="match status" value="1"/>
</dbReference>
<dbReference type="GO" id="GO:0003941">
    <property type="term" value="F:L-serine ammonia-lyase activity"/>
    <property type="evidence" value="ECO:0007669"/>
    <property type="project" value="TreeGrafter"/>
</dbReference>
<dbReference type="InterPro" id="IPR001926">
    <property type="entry name" value="TrpB-like_PALP"/>
</dbReference>
<dbReference type="GO" id="GO:0004795">
    <property type="term" value="F:threonine synthase activity"/>
    <property type="evidence" value="ECO:0007669"/>
    <property type="project" value="UniProtKB-UniRule"/>
</dbReference>
<gene>
    <name evidence="8" type="ORF">SE15_04330</name>
</gene>
<dbReference type="AlphaFoldDB" id="A0A0P6XX65"/>
<dbReference type="GO" id="GO:0004794">
    <property type="term" value="F:threonine deaminase activity"/>
    <property type="evidence" value="ECO:0007669"/>
    <property type="project" value="TreeGrafter"/>
</dbReference>
<dbReference type="STRING" id="869279.SE15_04330"/>
<accession>A0A0P6XX65</accession>
<dbReference type="GO" id="GO:0006565">
    <property type="term" value="P:L-serine catabolic process"/>
    <property type="evidence" value="ECO:0007669"/>
    <property type="project" value="TreeGrafter"/>
</dbReference>
<evidence type="ECO:0000256" key="3">
    <source>
        <dbReference type="ARBA" id="ARBA00022898"/>
    </source>
</evidence>
<evidence type="ECO:0000313" key="9">
    <source>
        <dbReference type="Proteomes" id="UP000050544"/>
    </source>
</evidence>
<dbReference type="InterPro" id="IPR036052">
    <property type="entry name" value="TrpB-like_PALP_sf"/>
</dbReference>
<dbReference type="CDD" id="cd01563">
    <property type="entry name" value="Thr-synth_1"/>
    <property type="match status" value="1"/>
</dbReference>
<dbReference type="Gene3D" id="3.40.50.1100">
    <property type="match status" value="2"/>
</dbReference>
<dbReference type="GO" id="GO:0006567">
    <property type="term" value="P:L-threonine catabolic process"/>
    <property type="evidence" value="ECO:0007669"/>
    <property type="project" value="TreeGrafter"/>
</dbReference>
<dbReference type="EMBL" id="LGKO01000002">
    <property type="protein sequence ID" value="KPL84798.1"/>
    <property type="molecule type" value="Genomic_DNA"/>
</dbReference>
<keyword evidence="9" id="KW-1185">Reference proteome</keyword>
<dbReference type="PATRIC" id="fig|869279.4.peg.877"/>
<dbReference type="NCBIfam" id="NF006050">
    <property type="entry name" value="PRK08197.1"/>
    <property type="match status" value="1"/>
</dbReference>
<keyword evidence="4 8" id="KW-0456">Lyase</keyword>
<organism evidence="8 9">
    <name type="scientific">Thermanaerothrix daxensis</name>
    <dbReference type="NCBI Taxonomy" id="869279"/>
    <lineage>
        <taxon>Bacteria</taxon>
        <taxon>Bacillati</taxon>
        <taxon>Chloroflexota</taxon>
        <taxon>Anaerolineae</taxon>
        <taxon>Anaerolineales</taxon>
        <taxon>Anaerolineaceae</taxon>
        <taxon>Thermanaerothrix</taxon>
    </lineage>
</organism>
<dbReference type="PANTHER" id="PTHR48078">
    <property type="entry name" value="THREONINE DEHYDRATASE, MITOCHONDRIAL-RELATED"/>
    <property type="match status" value="1"/>
</dbReference>
<evidence type="ECO:0000256" key="5">
    <source>
        <dbReference type="NCBIfam" id="TIGR00260"/>
    </source>
</evidence>
<dbReference type="PANTHER" id="PTHR48078:SF6">
    <property type="entry name" value="L-THREONINE DEHYDRATASE CATABOLIC TDCB"/>
    <property type="match status" value="1"/>
</dbReference>
<dbReference type="InterPro" id="IPR050147">
    <property type="entry name" value="Ser/Thr_Dehydratase"/>
</dbReference>
<evidence type="ECO:0000259" key="7">
    <source>
        <dbReference type="Pfam" id="PF00291"/>
    </source>
</evidence>
<name>A0A0P6XX65_9CHLR</name>
<evidence type="ECO:0000313" key="8">
    <source>
        <dbReference type="EMBL" id="KPL84798.1"/>
    </source>
</evidence>
<feature type="modified residue" description="N6-(pyridoxal phosphate)lysine" evidence="6">
    <location>
        <position position="124"/>
    </location>
</feature>
<dbReference type="Proteomes" id="UP000050544">
    <property type="component" value="Unassembled WGS sequence"/>
</dbReference>
<protein>
    <recommendedName>
        <fullName evidence="5">Threonine synthase</fullName>
        <ecNumber evidence="5">4.2.3.1</ecNumber>
    </recommendedName>
</protein>
<evidence type="ECO:0000256" key="1">
    <source>
        <dbReference type="ARBA" id="ARBA00001933"/>
    </source>
</evidence>
<dbReference type="SUPFAM" id="SSF53686">
    <property type="entry name" value="Tryptophan synthase beta subunit-like PLP-dependent enzymes"/>
    <property type="match status" value="1"/>
</dbReference>
<dbReference type="GO" id="GO:0009097">
    <property type="term" value="P:isoleucine biosynthetic process"/>
    <property type="evidence" value="ECO:0007669"/>
    <property type="project" value="TreeGrafter"/>
</dbReference>